<evidence type="ECO:0000256" key="6">
    <source>
        <dbReference type="ARBA" id="ARBA00022723"/>
    </source>
</evidence>
<dbReference type="FunFam" id="1.50.10.130:FF:000002">
    <property type="entry name" value="Ent-copalyl diphosphate synthase, chloroplastic"/>
    <property type="match status" value="1"/>
</dbReference>
<proteinExistence type="predicted"/>
<dbReference type="UniPathway" id="UPA00924"/>
<dbReference type="FunFam" id="1.10.600.10:FF:000005">
    <property type="entry name" value="Ent-kaur-16-ene synthase, chloroplastic"/>
    <property type="match status" value="1"/>
</dbReference>
<keyword evidence="7" id="KW-0460">Magnesium</keyword>
<dbReference type="PANTHER" id="PTHR31739">
    <property type="entry name" value="ENT-COPALYL DIPHOSPHATE SYNTHASE, CHLOROPLASTIC"/>
    <property type="match status" value="1"/>
</dbReference>
<dbReference type="InterPro" id="IPR005630">
    <property type="entry name" value="Terpene_synthase_metal-bd"/>
</dbReference>
<dbReference type="SFLD" id="SFLDG01014">
    <property type="entry name" value="Terpene_Cyclase_Like_1_N-term"/>
    <property type="match status" value="1"/>
</dbReference>
<accession>A0A0G7ZNV3</accession>
<evidence type="ECO:0000256" key="1">
    <source>
        <dbReference type="ARBA" id="ARBA00001946"/>
    </source>
</evidence>
<comment type="subcellular location">
    <subcellularLocation>
        <location evidence="2">Plastid</location>
        <location evidence="2">Chloroplast</location>
    </subcellularLocation>
</comment>
<dbReference type="GO" id="GO:0009507">
    <property type="term" value="C:chloroplast"/>
    <property type="evidence" value="ECO:0007669"/>
    <property type="project" value="UniProtKB-SubCell"/>
</dbReference>
<evidence type="ECO:0000313" key="12">
    <source>
        <dbReference type="EMBL" id="JAI17653.1"/>
    </source>
</evidence>
<organism evidence="12">
    <name type="scientific">Picea glauca</name>
    <name type="common">White spruce</name>
    <name type="synonym">Pinus glauca</name>
    <dbReference type="NCBI Taxonomy" id="3330"/>
    <lineage>
        <taxon>Eukaryota</taxon>
        <taxon>Viridiplantae</taxon>
        <taxon>Streptophyta</taxon>
        <taxon>Embryophyta</taxon>
        <taxon>Tracheophyta</taxon>
        <taxon>Spermatophyta</taxon>
        <taxon>Pinopsida</taxon>
        <taxon>Pinidae</taxon>
        <taxon>Conifers I</taxon>
        <taxon>Pinales</taxon>
        <taxon>Pinaceae</taxon>
        <taxon>Picea</taxon>
    </lineage>
</organism>
<evidence type="ECO:0000256" key="4">
    <source>
        <dbReference type="ARBA" id="ARBA00022528"/>
    </source>
</evidence>
<dbReference type="InterPro" id="IPR050148">
    <property type="entry name" value="Terpene_synthase-like"/>
</dbReference>
<dbReference type="PANTHER" id="PTHR31739:SF25">
    <property type="entry name" value="(E,E)-GERANYLLINALOOL SYNTHASE"/>
    <property type="match status" value="1"/>
</dbReference>
<dbReference type="SFLD" id="SFLDG01019">
    <property type="entry name" value="Terpene_Cyclase_Like_1_C_Termi"/>
    <property type="match status" value="1"/>
</dbReference>
<evidence type="ECO:0000256" key="9">
    <source>
        <dbReference type="ARBA" id="ARBA00023239"/>
    </source>
</evidence>
<dbReference type="Pfam" id="PF03936">
    <property type="entry name" value="Terpene_synth_C"/>
    <property type="match status" value="1"/>
</dbReference>
<dbReference type="EMBL" id="GCHX01323407">
    <property type="protein sequence ID" value="JAI17653.1"/>
    <property type="molecule type" value="Transcribed_RNA"/>
</dbReference>
<evidence type="ECO:0000259" key="10">
    <source>
        <dbReference type="Pfam" id="PF01397"/>
    </source>
</evidence>
<dbReference type="InterPro" id="IPR001906">
    <property type="entry name" value="Terpene_synth_N"/>
</dbReference>
<evidence type="ECO:0000256" key="2">
    <source>
        <dbReference type="ARBA" id="ARBA00004229"/>
    </source>
</evidence>
<dbReference type="GO" id="GO:0000287">
    <property type="term" value="F:magnesium ion binding"/>
    <property type="evidence" value="ECO:0007669"/>
    <property type="project" value="InterPro"/>
</dbReference>
<dbReference type="SUPFAM" id="SSF48239">
    <property type="entry name" value="Terpenoid cyclases/Protein prenyltransferases"/>
    <property type="match status" value="1"/>
</dbReference>
<keyword evidence="6" id="KW-0479">Metal-binding</keyword>
<keyword evidence="9" id="KW-0456">Lyase</keyword>
<dbReference type="InterPro" id="IPR036965">
    <property type="entry name" value="Terpene_synth_N_sf"/>
</dbReference>
<gene>
    <name evidence="12" type="primary">PgTPS22</name>
    <name evidence="12" type="synonym">putative terpene synthase</name>
</gene>
<keyword evidence="4" id="KW-0150">Chloroplast</keyword>
<dbReference type="GO" id="GO:0010333">
    <property type="term" value="F:terpene synthase activity"/>
    <property type="evidence" value="ECO:0007669"/>
    <property type="project" value="InterPro"/>
</dbReference>
<keyword evidence="8" id="KW-0809">Transit peptide</keyword>
<name>A0A0G7ZNV3_PICGL</name>
<dbReference type="CDD" id="cd00684">
    <property type="entry name" value="Terpene_cyclase_plant_C1"/>
    <property type="match status" value="1"/>
</dbReference>
<feature type="domain" description="Terpene synthase N-terminal" evidence="10">
    <location>
        <begin position="22"/>
        <end position="215"/>
    </location>
</feature>
<dbReference type="Gene3D" id="1.50.10.130">
    <property type="entry name" value="Terpene synthase, N-terminal domain"/>
    <property type="match status" value="1"/>
</dbReference>
<reference evidence="12" key="1">
    <citation type="journal article" date="2015" name="Plant J.">
        <title>Improved white spruce (Picea glauca) genome assemblies and annotation of large gene families of conifer terpenoid and phenolic defense metabolism.</title>
        <authorList>
            <person name="Warren R.L."/>
            <person name="Keeling C.I."/>
            <person name="Yuen M.M."/>
            <person name="Raymond A."/>
            <person name="Taylor G.A."/>
            <person name="Vandervalk B.P."/>
            <person name="Mohamadi H."/>
            <person name="Paulino D."/>
            <person name="Chiu R."/>
            <person name="Jackman S.D."/>
            <person name="Robertson G."/>
            <person name="Yang C."/>
            <person name="Hoffmann M."/>
            <person name="Weigel D."/>
            <person name="Nelson D.R."/>
            <person name="Ritland C."/>
            <person name="Isabel N."/>
            <person name="Jaquish B."/>
            <person name="Yanchuk A."/>
            <person name="Bousquet J."/>
            <person name="Jones S.J."/>
            <person name="MacKay J."/>
            <person name="Birol I."/>
            <person name="Bohlmann J."/>
        </authorList>
    </citation>
    <scope>NUCLEOTIDE SEQUENCE</scope>
</reference>
<evidence type="ECO:0000256" key="5">
    <source>
        <dbReference type="ARBA" id="ARBA00022640"/>
    </source>
</evidence>
<dbReference type="InterPro" id="IPR008949">
    <property type="entry name" value="Isoprenoid_synthase_dom_sf"/>
</dbReference>
<evidence type="ECO:0000256" key="3">
    <source>
        <dbReference type="ARBA" id="ARBA00005140"/>
    </source>
</evidence>
<keyword evidence="5" id="KW-0934">Plastid</keyword>
<comment type="cofactor">
    <cofactor evidence="1">
        <name>Mg(2+)</name>
        <dbReference type="ChEBI" id="CHEBI:18420"/>
    </cofactor>
</comment>
<dbReference type="InterPro" id="IPR034741">
    <property type="entry name" value="Terpene_cyclase-like_1_C"/>
</dbReference>
<dbReference type="InterPro" id="IPR008930">
    <property type="entry name" value="Terpenoid_cyclase/PrenylTrfase"/>
</dbReference>
<feature type="domain" description="Terpene synthase metal-binding" evidence="11">
    <location>
        <begin position="281"/>
        <end position="510"/>
    </location>
</feature>
<dbReference type="Gene3D" id="1.10.600.10">
    <property type="entry name" value="Farnesyl Diphosphate Synthase"/>
    <property type="match status" value="1"/>
</dbReference>
<dbReference type="GO" id="GO:0016102">
    <property type="term" value="P:diterpenoid biosynthetic process"/>
    <property type="evidence" value="ECO:0007669"/>
    <property type="project" value="InterPro"/>
</dbReference>
<dbReference type="Pfam" id="PF01397">
    <property type="entry name" value="Terpene_synth"/>
    <property type="match status" value="1"/>
</dbReference>
<comment type="pathway">
    <text evidence="3">Terpene metabolism; oleoresin biosynthesis.</text>
</comment>
<protein>
    <submittedName>
        <fullName evidence="12">Putative terpene synthase, PgTPS22</fullName>
    </submittedName>
</protein>
<dbReference type="SFLD" id="SFLDS00005">
    <property type="entry name" value="Isoprenoid_Synthase_Type_I"/>
    <property type="match status" value="1"/>
</dbReference>
<dbReference type="SUPFAM" id="SSF48576">
    <property type="entry name" value="Terpenoid synthases"/>
    <property type="match status" value="1"/>
</dbReference>
<dbReference type="InterPro" id="IPR044814">
    <property type="entry name" value="Terpene_cyclase_plant_C1"/>
</dbReference>
<dbReference type="AlphaFoldDB" id="A0A0G7ZNV3"/>
<evidence type="ECO:0000256" key="8">
    <source>
        <dbReference type="ARBA" id="ARBA00022946"/>
    </source>
</evidence>
<sequence>MAQISESAAIPRRTANHHGNVWDDDLILSLDSPYGAPAYYERLAKLIEEMKHLLLREMEDSNHDLIRRLQIVDTLECLGIDRHFQHEIKTAALHYVYRCWNEKGIGMGSSDSGSKDLDATALGLRALRLHRYNVSSGVLENFQDENGKFFCNLTGDKRVRSMLSLLRASEISFPGEKVMQEAKAFTREYLTQVLAGSGDVTDVDQSLLREVKYALEFPWYCSAPRWEARSFIEIYGQNQSWLKSNINQKVLELAKLDFNILQCTHQKEIQCITRWWRDSEIAQLNFYRRRHVELYFWAVTCIFEPEFSPSRIAFAKITTVGAVLDDLYDTHGMLDELRTITEGVRRWDLSLTDDLPENIKIAFRFFFNTANELAVEVVKKQGRDMTALLKATWQRYVESYLQEAEWIASRHVPTFNEYIKNGLASSGMCIINLFPLLLLGQLLPNNILEQIYSPSKIQELSELTIRLIDDIRDFEDEKERGEIASIVECYMKDNPDSTVENALNHLEGILHLSLEELNWEFIKQDTVPLCCKKFTFNIVRGVQFLYKYGDGLYISNKEVKDQIFKILIDQVPIEE</sequence>
<evidence type="ECO:0000256" key="7">
    <source>
        <dbReference type="ARBA" id="ARBA00022842"/>
    </source>
</evidence>
<evidence type="ECO:0000259" key="11">
    <source>
        <dbReference type="Pfam" id="PF03936"/>
    </source>
</evidence>